<reference evidence="1" key="2">
    <citation type="submission" date="2010-07" db="EMBL/GenBank/DDBJ databases">
        <authorList>
            <consortium name="The Broad Institute Genome Sequencing Platform"/>
            <consortium name="Broad Institute Genome Sequencing Center for Infectious Disease"/>
            <person name="Ma L.-J."/>
            <person name="Dead R."/>
            <person name="Young S."/>
            <person name="Zeng Q."/>
            <person name="Koehrsen M."/>
            <person name="Alvarado L."/>
            <person name="Berlin A."/>
            <person name="Chapman S.B."/>
            <person name="Chen Z."/>
            <person name="Freedman E."/>
            <person name="Gellesch M."/>
            <person name="Goldberg J."/>
            <person name="Griggs A."/>
            <person name="Gujja S."/>
            <person name="Heilman E.R."/>
            <person name="Heiman D."/>
            <person name="Hepburn T."/>
            <person name="Howarth C."/>
            <person name="Jen D."/>
            <person name="Larson L."/>
            <person name="Mehta T."/>
            <person name="Neiman D."/>
            <person name="Pearson M."/>
            <person name="Roberts A."/>
            <person name="Saif S."/>
            <person name="Shea T."/>
            <person name="Shenoy N."/>
            <person name="Sisk P."/>
            <person name="Stolte C."/>
            <person name="Sykes S."/>
            <person name="Walk T."/>
            <person name="White J."/>
            <person name="Yandava C."/>
            <person name="Haas B."/>
            <person name="Nusbaum C."/>
            <person name="Birren B."/>
        </authorList>
    </citation>
    <scope>NUCLEOTIDE SEQUENCE</scope>
    <source>
        <strain evidence="1">R3-111a-1</strain>
    </source>
</reference>
<organism evidence="1">
    <name type="scientific">Gaeumannomyces tritici (strain R3-111a-1)</name>
    <name type="common">Wheat and barley take-all root rot fungus</name>
    <name type="synonym">Gaeumannomyces graminis var. tritici</name>
    <dbReference type="NCBI Taxonomy" id="644352"/>
    <lineage>
        <taxon>Eukaryota</taxon>
        <taxon>Fungi</taxon>
        <taxon>Dikarya</taxon>
        <taxon>Ascomycota</taxon>
        <taxon>Pezizomycotina</taxon>
        <taxon>Sordariomycetes</taxon>
        <taxon>Sordariomycetidae</taxon>
        <taxon>Magnaporthales</taxon>
        <taxon>Magnaporthaceae</taxon>
        <taxon>Gaeumannomyces</taxon>
    </lineage>
</organism>
<reference evidence="3" key="1">
    <citation type="submission" date="2010-07" db="EMBL/GenBank/DDBJ databases">
        <title>The genome sequence of Gaeumannomyces graminis var. tritici strain R3-111a-1.</title>
        <authorList>
            <consortium name="The Broad Institute Genome Sequencing Platform"/>
            <person name="Ma L.-J."/>
            <person name="Dead R."/>
            <person name="Young S."/>
            <person name="Zeng Q."/>
            <person name="Koehrsen M."/>
            <person name="Alvarado L."/>
            <person name="Berlin A."/>
            <person name="Chapman S.B."/>
            <person name="Chen Z."/>
            <person name="Freedman E."/>
            <person name="Gellesch M."/>
            <person name="Goldberg J."/>
            <person name="Griggs A."/>
            <person name="Gujja S."/>
            <person name="Heilman E.R."/>
            <person name="Heiman D."/>
            <person name="Hepburn T."/>
            <person name="Howarth C."/>
            <person name="Jen D."/>
            <person name="Larson L."/>
            <person name="Mehta T."/>
            <person name="Neiman D."/>
            <person name="Pearson M."/>
            <person name="Roberts A."/>
            <person name="Saif S."/>
            <person name="Shea T."/>
            <person name="Shenoy N."/>
            <person name="Sisk P."/>
            <person name="Stolte C."/>
            <person name="Sykes S."/>
            <person name="Walk T."/>
            <person name="White J."/>
            <person name="Yandava C."/>
            <person name="Haas B."/>
            <person name="Nusbaum C."/>
            <person name="Birren B."/>
        </authorList>
    </citation>
    <scope>NUCLEOTIDE SEQUENCE [LARGE SCALE GENOMIC DNA]</scope>
    <source>
        <strain evidence="3">R3-111a-1</strain>
    </source>
</reference>
<reference evidence="2" key="4">
    <citation type="journal article" date="2015" name="G3 (Bethesda)">
        <title>Genome sequences of three phytopathogenic species of the Magnaporthaceae family of fungi.</title>
        <authorList>
            <person name="Okagaki L.H."/>
            <person name="Nunes C.C."/>
            <person name="Sailsbery J."/>
            <person name="Clay B."/>
            <person name="Brown D."/>
            <person name="John T."/>
            <person name="Oh Y."/>
            <person name="Young N."/>
            <person name="Fitzgerald M."/>
            <person name="Haas B.J."/>
            <person name="Zeng Q."/>
            <person name="Young S."/>
            <person name="Adiconis X."/>
            <person name="Fan L."/>
            <person name="Levin J.Z."/>
            <person name="Mitchell T.K."/>
            <person name="Okubara P.A."/>
            <person name="Farman M.L."/>
            <person name="Kohn L.M."/>
            <person name="Birren B."/>
            <person name="Ma L.-J."/>
            <person name="Dean R.A."/>
        </authorList>
    </citation>
    <scope>NUCLEOTIDE SEQUENCE</scope>
    <source>
        <strain evidence="2">R3-111a-1</strain>
    </source>
</reference>
<evidence type="ECO:0000313" key="3">
    <source>
        <dbReference type="Proteomes" id="UP000006039"/>
    </source>
</evidence>
<dbReference type="EnsemblFungi" id="EJT71554">
    <property type="protein sequence ID" value="EJT71554"/>
    <property type="gene ID" value="GGTG_10811"/>
</dbReference>
<proteinExistence type="predicted"/>
<evidence type="ECO:0000313" key="2">
    <source>
        <dbReference type="EnsemblFungi" id="EJT71554"/>
    </source>
</evidence>
<dbReference type="HOGENOM" id="CLU_2359873_0_0_1"/>
<dbReference type="RefSeq" id="XP_009226951.1">
    <property type="nucleotide sequence ID" value="XM_009228687.1"/>
</dbReference>
<accession>J3PBD8</accession>
<protein>
    <submittedName>
        <fullName evidence="1 2">Uncharacterized protein</fullName>
    </submittedName>
</protein>
<evidence type="ECO:0000313" key="1">
    <source>
        <dbReference type="EMBL" id="EJT71554.1"/>
    </source>
</evidence>
<dbReference type="EMBL" id="GL385400">
    <property type="protein sequence ID" value="EJT71554.1"/>
    <property type="molecule type" value="Genomic_DNA"/>
</dbReference>
<gene>
    <name evidence="2" type="primary">20351269</name>
    <name evidence="1" type="ORF">GGTG_10811</name>
</gene>
<reference evidence="2" key="5">
    <citation type="submission" date="2018-04" db="UniProtKB">
        <authorList>
            <consortium name="EnsemblFungi"/>
        </authorList>
    </citation>
    <scope>IDENTIFICATION</scope>
    <source>
        <strain evidence="2">R3-111a-1</strain>
    </source>
</reference>
<dbReference type="AlphaFoldDB" id="J3PBD8"/>
<dbReference type="VEuPathDB" id="FungiDB:GGTG_10811"/>
<dbReference type="GeneID" id="20351269"/>
<name>J3PBD8_GAET3</name>
<sequence>MLQSFITGFPKRCRALKRFSGIPVFRWKNRVFMAFQIVGIKACILKLAAAGNWAQPVAYGIPLNRFNARQRLGKPVVKLYNIRKNGYKCYFLYLIM</sequence>
<reference evidence="1" key="3">
    <citation type="submission" date="2010-09" db="EMBL/GenBank/DDBJ databases">
        <title>Annotation of Gaeumannomyces graminis var. tritici R3-111a-1.</title>
        <authorList>
            <consortium name="The Broad Institute Genome Sequencing Platform"/>
            <person name="Ma L.-J."/>
            <person name="Dead R."/>
            <person name="Young S.K."/>
            <person name="Zeng Q."/>
            <person name="Gargeya S."/>
            <person name="Fitzgerald M."/>
            <person name="Haas B."/>
            <person name="Abouelleil A."/>
            <person name="Alvarado L."/>
            <person name="Arachchi H.M."/>
            <person name="Berlin A."/>
            <person name="Brown A."/>
            <person name="Chapman S.B."/>
            <person name="Chen Z."/>
            <person name="Dunbar C."/>
            <person name="Freedman E."/>
            <person name="Gearin G."/>
            <person name="Gellesch M."/>
            <person name="Goldberg J."/>
            <person name="Griggs A."/>
            <person name="Gujja S."/>
            <person name="Heiman D."/>
            <person name="Howarth C."/>
            <person name="Larson L."/>
            <person name="Lui A."/>
            <person name="MacDonald P.J.P."/>
            <person name="Mehta T."/>
            <person name="Montmayeur A."/>
            <person name="Murphy C."/>
            <person name="Neiman D."/>
            <person name="Pearson M."/>
            <person name="Priest M."/>
            <person name="Roberts A."/>
            <person name="Saif S."/>
            <person name="Shea T."/>
            <person name="Shenoy N."/>
            <person name="Sisk P."/>
            <person name="Stolte C."/>
            <person name="Sykes S."/>
            <person name="Yandava C."/>
            <person name="Wortman J."/>
            <person name="Nusbaum C."/>
            <person name="Birren B."/>
        </authorList>
    </citation>
    <scope>NUCLEOTIDE SEQUENCE</scope>
    <source>
        <strain evidence="1">R3-111a-1</strain>
    </source>
</reference>
<dbReference type="Proteomes" id="UP000006039">
    <property type="component" value="Unassembled WGS sequence"/>
</dbReference>
<keyword evidence="3" id="KW-1185">Reference proteome</keyword>